<evidence type="ECO:0000313" key="2">
    <source>
        <dbReference type="Proteomes" id="UP000069935"/>
    </source>
</evidence>
<reference evidence="1 2" key="2">
    <citation type="journal article" date="2016" name="Genome Announc.">
        <title>Complete Genome Sequence of a Strain of Azospirillum thiophilum Isolated from a Sulfide Spring.</title>
        <authorList>
            <person name="Fomenkov A."/>
            <person name="Vincze T."/>
            <person name="Grabovich M."/>
            <person name="Anton B.P."/>
            <person name="Dubinina G."/>
            <person name="Orlova M."/>
            <person name="Belousova E."/>
            <person name="Roberts R.J."/>
        </authorList>
    </citation>
    <scope>NUCLEOTIDE SEQUENCE [LARGE SCALE GENOMIC DNA]</scope>
    <source>
        <strain evidence="1 2">BV-S</strain>
    </source>
</reference>
<proteinExistence type="predicted"/>
<accession>A0AAC8VVI2</accession>
<reference evidence="2" key="1">
    <citation type="submission" date="2015-08" db="EMBL/GenBank/DDBJ databases">
        <title>Complete Genome Sequence of Azospirillum thiophilum BV-S.</title>
        <authorList>
            <person name="Fomenkov A."/>
            <person name="Vincze T."/>
            <person name="Grabovich M."/>
            <person name="Dubinina G."/>
            <person name="Orlova M."/>
            <person name="Belousova E."/>
            <person name="Roberts R.J."/>
        </authorList>
    </citation>
    <scope>NUCLEOTIDE SEQUENCE [LARGE SCALE GENOMIC DNA]</scope>
    <source>
        <strain evidence="2">BV-S</strain>
    </source>
</reference>
<keyword evidence="2" id="KW-1185">Reference proteome</keyword>
<organism evidence="1 2">
    <name type="scientific">Azospirillum thiophilum</name>
    <dbReference type="NCBI Taxonomy" id="528244"/>
    <lineage>
        <taxon>Bacteria</taxon>
        <taxon>Pseudomonadati</taxon>
        <taxon>Pseudomonadota</taxon>
        <taxon>Alphaproteobacteria</taxon>
        <taxon>Rhodospirillales</taxon>
        <taxon>Azospirillaceae</taxon>
        <taxon>Azospirillum</taxon>
    </lineage>
</organism>
<dbReference type="RefSeq" id="WP_045581533.1">
    <property type="nucleotide sequence ID" value="NZ_CP012401.1"/>
</dbReference>
<dbReference type="AlphaFoldDB" id="A0AAC8VVI2"/>
<evidence type="ECO:0000313" key="1">
    <source>
        <dbReference type="EMBL" id="ALG70097.1"/>
    </source>
</evidence>
<dbReference type="KEGG" id="ati:AL072_03260"/>
<protein>
    <submittedName>
        <fullName evidence="1">Uncharacterized protein</fullName>
    </submittedName>
</protein>
<dbReference type="EMBL" id="CP012401">
    <property type="protein sequence ID" value="ALG70097.1"/>
    <property type="molecule type" value="Genomic_DNA"/>
</dbReference>
<sequence length="122" mass="13723">MNIDTCISASELLAQKFAAGFSFRLYSEVKLSYRFTLGENDEAISCDLLVDISPCPWNPTDAHWVQFDVDGCGIEVEVDAGGASLLPVHEDEKQSFNKAIENIDWDDFQRNCSIQYCSIQYV</sequence>
<dbReference type="Proteomes" id="UP000069935">
    <property type="component" value="Chromosome 1"/>
</dbReference>
<gene>
    <name evidence="1" type="ORF">AL072_03260</name>
</gene>
<name>A0AAC8VVI2_9PROT</name>